<evidence type="ECO:0000256" key="1">
    <source>
        <dbReference type="SAM" id="Phobius"/>
    </source>
</evidence>
<organism evidence="2 3">
    <name type="scientific">Candidatus Spechtbacteria bacterium RIFCSPHIGHO2_01_FULL_43_30</name>
    <dbReference type="NCBI Taxonomy" id="1802158"/>
    <lineage>
        <taxon>Bacteria</taxon>
        <taxon>Candidatus Spechtiibacteriota</taxon>
    </lineage>
</organism>
<proteinExistence type="predicted"/>
<sequence length="392" mass="45245">MVKIEKIYIGGWFQRTTLHLSEIYDFLKQADSPLKLDKAKLSELRNEMRISSVEMKLGNLDCVIVKSDLGIEVKIYEDGLIVLCKVNGLSIKNEIQTLATYYEQKLSPGIRYIFSLGAPIPKDLANIKTIFPYFIILDNSPKQDIKELFGQFKQEKYFEILKKEFEIYRGDKLYVINNFSEKLSNIEDFVEEQVFIREFKSQLHRYLNLHRIIWERIADVKERGKIKGSEVGLFKDKIESYSKTINLIDGRISQMGTYIRTRESIAKNNAGLANFLDVLDFKYETLADTLEYIKDIWNMTKNYVNSALDLFSSIQAASTESSVTNLTVITSMGVGATLIGLFSEKLPEFHISGVMYFLIVASIGYIANKIMKMIYTRRMYKISDVKIVKDIK</sequence>
<gene>
    <name evidence="2" type="ORF">A2827_03450</name>
</gene>
<dbReference type="STRING" id="1802158.A2827_03450"/>
<protein>
    <submittedName>
        <fullName evidence="2">Uncharacterized protein</fullName>
    </submittedName>
</protein>
<keyword evidence="1" id="KW-0812">Transmembrane</keyword>
<dbReference type="AlphaFoldDB" id="A0A1G2H8K8"/>
<dbReference type="Proteomes" id="UP000177932">
    <property type="component" value="Unassembled WGS sequence"/>
</dbReference>
<reference evidence="2 3" key="1">
    <citation type="journal article" date="2016" name="Nat. Commun.">
        <title>Thousands of microbial genomes shed light on interconnected biogeochemical processes in an aquifer system.</title>
        <authorList>
            <person name="Anantharaman K."/>
            <person name="Brown C.T."/>
            <person name="Hug L.A."/>
            <person name="Sharon I."/>
            <person name="Castelle C.J."/>
            <person name="Probst A.J."/>
            <person name="Thomas B.C."/>
            <person name="Singh A."/>
            <person name="Wilkins M.J."/>
            <person name="Karaoz U."/>
            <person name="Brodie E.L."/>
            <person name="Williams K.H."/>
            <person name="Hubbard S.S."/>
            <person name="Banfield J.F."/>
        </authorList>
    </citation>
    <scope>NUCLEOTIDE SEQUENCE [LARGE SCALE GENOMIC DNA]</scope>
</reference>
<feature type="transmembrane region" description="Helical" evidence="1">
    <location>
        <begin position="349"/>
        <end position="368"/>
    </location>
</feature>
<keyword evidence="1" id="KW-1133">Transmembrane helix</keyword>
<evidence type="ECO:0000313" key="2">
    <source>
        <dbReference type="EMBL" id="OGZ58679.1"/>
    </source>
</evidence>
<comment type="caution">
    <text evidence="2">The sequence shown here is derived from an EMBL/GenBank/DDBJ whole genome shotgun (WGS) entry which is preliminary data.</text>
</comment>
<accession>A0A1G2H8K8</accession>
<name>A0A1G2H8K8_9BACT</name>
<evidence type="ECO:0000313" key="3">
    <source>
        <dbReference type="Proteomes" id="UP000177932"/>
    </source>
</evidence>
<dbReference type="EMBL" id="MHOD01000002">
    <property type="protein sequence ID" value="OGZ58679.1"/>
    <property type="molecule type" value="Genomic_DNA"/>
</dbReference>
<keyword evidence="1" id="KW-0472">Membrane</keyword>